<dbReference type="EMBL" id="FMZA01000006">
    <property type="protein sequence ID" value="SDC33612.1"/>
    <property type="molecule type" value="Genomic_DNA"/>
</dbReference>
<organism evidence="4 5">
    <name type="scientific">Melghirimyces thermohalophilus</name>
    <dbReference type="NCBI Taxonomy" id="1236220"/>
    <lineage>
        <taxon>Bacteria</taxon>
        <taxon>Bacillati</taxon>
        <taxon>Bacillota</taxon>
        <taxon>Bacilli</taxon>
        <taxon>Bacillales</taxon>
        <taxon>Thermoactinomycetaceae</taxon>
        <taxon>Melghirimyces</taxon>
    </lineage>
</organism>
<comment type="similarity">
    <text evidence="1">Belongs to the phosphate/phosphite/phosphonate binding protein family.</text>
</comment>
<name>A0A1G6KR78_9BACL</name>
<dbReference type="PANTHER" id="PTHR35841">
    <property type="entry name" value="PHOSPHONATES-BINDING PERIPLASMIC PROTEIN"/>
    <property type="match status" value="1"/>
</dbReference>
<dbReference type="Gene3D" id="3.40.190.10">
    <property type="entry name" value="Periplasmic binding protein-like II"/>
    <property type="match status" value="2"/>
</dbReference>
<dbReference type="PANTHER" id="PTHR35841:SF1">
    <property type="entry name" value="PHOSPHONATES-BINDING PERIPLASMIC PROTEIN"/>
    <property type="match status" value="1"/>
</dbReference>
<reference evidence="4 5" key="1">
    <citation type="submission" date="2016-10" db="EMBL/GenBank/DDBJ databases">
        <authorList>
            <person name="de Groot N.N."/>
        </authorList>
    </citation>
    <scope>NUCLEOTIDE SEQUENCE [LARGE SCALE GENOMIC DNA]</scope>
    <source>
        <strain evidence="4 5">DSM 45514</strain>
    </source>
</reference>
<keyword evidence="2 3" id="KW-0732">Signal</keyword>
<dbReference type="NCBIfam" id="TIGR01098">
    <property type="entry name" value="3A0109s03R"/>
    <property type="match status" value="1"/>
</dbReference>
<evidence type="ECO:0000313" key="4">
    <source>
        <dbReference type="EMBL" id="SDC33612.1"/>
    </source>
</evidence>
<feature type="signal peptide" evidence="3">
    <location>
        <begin position="1"/>
        <end position="20"/>
    </location>
</feature>
<gene>
    <name evidence="4" type="ORF">SAMN04488112_106122</name>
</gene>
<evidence type="ECO:0000256" key="1">
    <source>
        <dbReference type="ARBA" id="ARBA00007162"/>
    </source>
</evidence>
<evidence type="ECO:0000256" key="3">
    <source>
        <dbReference type="SAM" id="SignalP"/>
    </source>
</evidence>
<dbReference type="AlphaFoldDB" id="A0A1G6KR78"/>
<dbReference type="GO" id="GO:0055085">
    <property type="term" value="P:transmembrane transport"/>
    <property type="evidence" value="ECO:0007669"/>
    <property type="project" value="InterPro"/>
</dbReference>
<dbReference type="PROSITE" id="PS51257">
    <property type="entry name" value="PROKAR_LIPOPROTEIN"/>
    <property type="match status" value="1"/>
</dbReference>
<evidence type="ECO:0000313" key="5">
    <source>
        <dbReference type="Proteomes" id="UP000199387"/>
    </source>
</evidence>
<feature type="chain" id="PRO_5038346080" evidence="3">
    <location>
        <begin position="21"/>
        <end position="297"/>
    </location>
</feature>
<dbReference type="GO" id="GO:0043190">
    <property type="term" value="C:ATP-binding cassette (ABC) transporter complex"/>
    <property type="evidence" value="ECO:0007669"/>
    <property type="project" value="InterPro"/>
</dbReference>
<evidence type="ECO:0000256" key="2">
    <source>
        <dbReference type="ARBA" id="ARBA00022729"/>
    </source>
</evidence>
<proteinExistence type="inferred from homology"/>
<dbReference type="Proteomes" id="UP000199387">
    <property type="component" value="Unassembled WGS sequence"/>
</dbReference>
<dbReference type="SUPFAM" id="SSF53850">
    <property type="entry name" value="Periplasmic binding protein-like II"/>
    <property type="match status" value="1"/>
</dbReference>
<accession>A0A1G6KR78</accession>
<dbReference type="InterPro" id="IPR005770">
    <property type="entry name" value="PhnD"/>
</dbReference>
<dbReference type="STRING" id="1236220.SAMN04488112_106122"/>
<dbReference type="Pfam" id="PF12974">
    <property type="entry name" value="Phosphonate-bd"/>
    <property type="match status" value="1"/>
</dbReference>
<protein>
    <submittedName>
        <fullName evidence="4">Phosphonate transport system substrate-binding protein</fullName>
    </submittedName>
</protein>
<keyword evidence="5" id="KW-1185">Reference proteome</keyword>
<sequence length="297" mass="33129">MKMRRLILLLSALTLIVSIAGCGNGEEEEPFQVGVVPAQNKGDMKQAMDKLEKKLSDGINRPVEIKIHSDYQAVVEALKYKKMDMAFLGPLTFVQARNATGVNAIVTQLIDGKPYYHSYIIVPEDSELDSMEELVKNSENVRFAFGDPNSTSGSLIPSIALKERGVFQSNQKHQFQELTFTGSHDVTALSIQNKKYDAGAIDSAIYDQLAESGKIDKDRIRIIWKSEKLFQYPWAVQKEVDQQTVDQLRKTFLSIKDPEILNVFGASAFTKAENSDYETIRKAAKEAGRLEVGSTGE</sequence>